<dbReference type="KEGG" id="vcn:VOLCADRAFT_80645"/>
<dbReference type="RefSeq" id="XP_002949485.1">
    <property type="nucleotide sequence ID" value="XM_002949439.1"/>
</dbReference>
<evidence type="ECO:0000313" key="6">
    <source>
        <dbReference type="Proteomes" id="UP000001058"/>
    </source>
</evidence>
<dbReference type="OrthoDB" id="364779at2759"/>
<evidence type="ECO:0000256" key="2">
    <source>
        <dbReference type="SAM" id="MobiDB-lite"/>
    </source>
</evidence>
<feature type="domain" description="Protein root UVB sensitive/RUS" evidence="3">
    <location>
        <begin position="101"/>
        <end position="333"/>
    </location>
</feature>
<sequence length="495" mass="53986">MTPLQSPHESDGQPVDHRPRFPPWKKLGLTPHRGTSNRHVLAEQGQVDDLGSIAVESCSGRRRRVYLARGDFNPSTSSSFPASQHAGSREGFDIVDERQTHEDHFRALIHAYLLPNGFPDSVGPQYAPYMAWRGVQYFFGGAISVFTTQSLLGALGVAGRFQGEAAAAINWVIKDGAGRLGRLLFARWGRELDCELKQFRLAGDLLMEAGAALELATVYAPPAFLPLACTANLSKNLAAVAASSTRAPIYRTFALQNNLADITAKGESVANLADILGTVAGIALSRMKLPRMPTFCVLSAGYLLSSRKEVDSVELPYMNRARLAYATQRYLSDGFIPGVAEANHNEPLLPWGRHNQNRLVLGASVESACAGPSELAHAVQRFPEPEYRYLVTYRPDTKKAYVLLREGATSMDCLQASFFGHVFLHLLDGAALSHAPLQLTAAATTTMGAIAKSSAVVSVLYPDFISQAERNGWKLQQTMLNPKENRLLRITPLQA</sequence>
<feature type="compositionally biased region" description="Basic and acidic residues" evidence="2">
    <location>
        <begin position="8"/>
        <end position="19"/>
    </location>
</feature>
<dbReference type="PANTHER" id="PTHR12770">
    <property type="entry name" value="RUS1 FAMILY PROTEIN C16ORF58"/>
    <property type="match status" value="1"/>
</dbReference>
<dbReference type="Proteomes" id="UP000001058">
    <property type="component" value="Unassembled WGS sequence"/>
</dbReference>
<evidence type="ECO:0000256" key="1">
    <source>
        <dbReference type="ARBA" id="ARBA00007558"/>
    </source>
</evidence>
<accession>D8TSK6</accession>
<dbReference type="PANTHER" id="PTHR12770:SF20">
    <property type="entry name" value="PROTEIN ROOT UVB SENSITIVE 6"/>
    <property type="match status" value="1"/>
</dbReference>
<feature type="region of interest" description="Disordered" evidence="2">
    <location>
        <begin position="1"/>
        <end position="33"/>
    </location>
</feature>
<dbReference type="InterPro" id="IPR055412">
    <property type="entry name" value="UVB_sens_C"/>
</dbReference>
<feature type="domain" description="Root UVB sensitive protein C-terminal" evidence="4">
    <location>
        <begin position="338"/>
        <end position="486"/>
    </location>
</feature>
<dbReference type="InterPro" id="IPR006968">
    <property type="entry name" value="RUS_fam"/>
</dbReference>
<dbReference type="InParanoid" id="D8TSK6"/>
<dbReference type="GeneID" id="9618539"/>
<dbReference type="FunCoup" id="D8TSK6">
    <property type="interactions" value="93"/>
</dbReference>
<dbReference type="Pfam" id="PF24160">
    <property type="entry name" value="UVB_sens_C"/>
    <property type="match status" value="1"/>
</dbReference>
<evidence type="ECO:0000259" key="3">
    <source>
        <dbReference type="Pfam" id="PF04884"/>
    </source>
</evidence>
<dbReference type="AlphaFoldDB" id="D8TSK6"/>
<gene>
    <name evidence="5" type="ORF">VOLCADRAFT_80645</name>
</gene>
<evidence type="ECO:0000259" key="4">
    <source>
        <dbReference type="Pfam" id="PF24160"/>
    </source>
</evidence>
<dbReference type="EMBL" id="GL378335">
    <property type="protein sequence ID" value="EFJ49504.1"/>
    <property type="molecule type" value="Genomic_DNA"/>
</dbReference>
<protein>
    <submittedName>
        <fullName evidence="5">Uncharacterized protein</fullName>
    </submittedName>
</protein>
<reference evidence="5 6" key="1">
    <citation type="journal article" date="2010" name="Science">
        <title>Genomic analysis of organismal complexity in the multicellular green alga Volvox carteri.</title>
        <authorList>
            <person name="Prochnik S.E."/>
            <person name="Umen J."/>
            <person name="Nedelcu A.M."/>
            <person name="Hallmann A."/>
            <person name="Miller S.M."/>
            <person name="Nishii I."/>
            <person name="Ferris P."/>
            <person name="Kuo A."/>
            <person name="Mitros T."/>
            <person name="Fritz-Laylin L.K."/>
            <person name="Hellsten U."/>
            <person name="Chapman J."/>
            <person name="Simakov O."/>
            <person name="Rensing S.A."/>
            <person name="Terry A."/>
            <person name="Pangilinan J."/>
            <person name="Kapitonov V."/>
            <person name="Jurka J."/>
            <person name="Salamov A."/>
            <person name="Shapiro H."/>
            <person name="Schmutz J."/>
            <person name="Grimwood J."/>
            <person name="Lindquist E."/>
            <person name="Lucas S."/>
            <person name="Grigoriev I.V."/>
            <person name="Schmitt R."/>
            <person name="Kirk D."/>
            <person name="Rokhsar D.S."/>
        </authorList>
    </citation>
    <scope>NUCLEOTIDE SEQUENCE [LARGE SCALE GENOMIC DNA]</scope>
    <source>
        <strain evidence="6">f. Nagariensis / Eve</strain>
    </source>
</reference>
<proteinExistence type="inferred from homology"/>
<dbReference type="InterPro" id="IPR054549">
    <property type="entry name" value="UVB_sens_RUS_dom"/>
</dbReference>
<dbReference type="eggNOG" id="KOG4249">
    <property type="taxonomic scope" value="Eukaryota"/>
</dbReference>
<comment type="similarity">
    <text evidence="1">Belongs to the RUS1 family.</text>
</comment>
<dbReference type="Pfam" id="PF04884">
    <property type="entry name" value="UVB_sens_prot"/>
    <property type="match status" value="1"/>
</dbReference>
<name>D8TSK6_VOLCA</name>
<evidence type="ECO:0000313" key="5">
    <source>
        <dbReference type="EMBL" id="EFJ49504.1"/>
    </source>
</evidence>
<keyword evidence="6" id="KW-1185">Reference proteome</keyword>
<organism evidence="6">
    <name type="scientific">Volvox carteri f. nagariensis</name>
    <dbReference type="NCBI Taxonomy" id="3068"/>
    <lineage>
        <taxon>Eukaryota</taxon>
        <taxon>Viridiplantae</taxon>
        <taxon>Chlorophyta</taxon>
        <taxon>core chlorophytes</taxon>
        <taxon>Chlorophyceae</taxon>
        <taxon>CS clade</taxon>
        <taxon>Chlamydomonadales</taxon>
        <taxon>Volvocaceae</taxon>
        <taxon>Volvox</taxon>
    </lineage>
</organism>